<evidence type="ECO:0000313" key="1">
    <source>
        <dbReference type="EMBL" id="CAA2995984.1"/>
    </source>
</evidence>
<organism evidence="1 2">
    <name type="scientific">Olea europaea subsp. europaea</name>
    <dbReference type="NCBI Taxonomy" id="158383"/>
    <lineage>
        <taxon>Eukaryota</taxon>
        <taxon>Viridiplantae</taxon>
        <taxon>Streptophyta</taxon>
        <taxon>Embryophyta</taxon>
        <taxon>Tracheophyta</taxon>
        <taxon>Spermatophyta</taxon>
        <taxon>Magnoliopsida</taxon>
        <taxon>eudicotyledons</taxon>
        <taxon>Gunneridae</taxon>
        <taxon>Pentapetalae</taxon>
        <taxon>asterids</taxon>
        <taxon>lamiids</taxon>
        <taxon>Lamiales</taxon>
        <taxon>Oleaceae</taxon>
        <taxon>Oleeae</taxon>
        <taxon>Olea</taxon>
    </lineage>
</organism>
<name>A0A8S0SU32_OLEEU</name>
<dbReference type="AlphaFoldDB" id="A0A8S0SU32"/>
<keyword evidence="2" id="KW-1185">Reference proteome</keyword>
<reference evidence="1 2" key="1">
    <citation type="submission" date="2019-12" db="EMBL/GenBank/DDBJ databases">
        <authorList>
            <person name="Alioto T."/>
            <person name="Alioto T."/>
            <person name="Gomez Garrido J."/>
        </authorList>
    </citation>
    <scope>NUCLEOTIDE SEQUENCE [LARGE SCALE GENOMIC DNA]</scope>
</reference>
<sequence>MSGTQACFRAFLGHGAHATPRTRADFQAFLGSLWHMVCWPWRGRRLFLGHTMVARCIGHIKDASTFLGISGLFWGHGVQAKCRTRPGRISGYGVQAMFGTRPGCCKDGALFPGISREFLGHGTQAYEGSIGCRYMKAAPIAIHVKNVGTHRLHVVHTNALRRHTK</sequence>
<comment type="caution">
    <text evidence="1">The sequence shown here is derived from an EMBL/GenBank/DDBJ whole genome shotgun (WGS) entry which is preliminary data.</text>
</comment>
<dbReference type="Proteomes" id="UP000594638">
    <property type="component" value="Unassembled WGS sequence"/>
</dbReference>
<dbReference type="Gramene" id="OE9A014627T1">
    <property type="protein sequence ID" value="OE9A014627C1"/>
    <property type="gene ID" value="OE9A014627"/>
</dbReference>
<proteinExistence type="predicted"/>
<evidence type="ECO:0000313" key="2">
    <source>
        <dbReference type="Proteomes" id="UP000594638"/>
    </source>
</evidence>
<gene>
    <name evidence="1" type="ORF">OLEA9_A014627</name>
</gene>
<protein>
    <submittedName>
        <fullName evidence="1">Uncharacterized protein</fullName>
    </submittedName>
</protein>
<dbReference type="EMBL" id="CACTIH010005514">
    <property type="protein sequence ID" value="CAA2995984.1"/>
    <property type="molecule type" value="Genomic_DNA"/>
</dbReference>
<accession>A0A8S0SU32</accession>